<dbReference type="AlphaFoldDB" id="A0AA39K7J7"/>
<evidence type="ECO:0000256" key="1">
    <source>
        <dbReference type="ARBA" id="ARBA00022618"/>
    </source>
</evidence>
<evidence type="ECO:0000313" key="6">
    <source>
        <dbReference type="Proteomes" id="UP001175226"/>
    </source>
</evidence>
<dbReference type="PANTHER" id="PTHR12830:SF9">
    <property type="entry name" value="ANAPHASE-PROMOTING COMPLEX SUBUNIT 5"/>
    <property type="match status" value="1"/>
</dbReference>
<evidence type="ECO:0000256" key="4">
    <source>
        <dbReference type="ARBA" id="ARBA00023306"/>
    </source>
</evidence>
<protein>
    <recommendedName>
        <fullName evidence="7">Anaphase-promoting complex subunit 5</fullName>
    </recommendedName>
</protein>
<dbReference type="GO" id="GO:0070979">
    <property type="term" value="P:protein K11-linked ubiquitination"/>
    <property type="evidence" value="ECO:0007669"/>
    <property type="project" value="TreeGrafter"/>
</dbReference>
<dbReference type="GO" id="GO:0005680">
    <property type="term" value="C:anaphase-promoting complex"/>
    <property type="evidence" value="ECO:0007669"/>
    <property type="project" value="InterPro"/>
</dbReference>
<accession>A0AA39K7J7</accession>
<gene>
    <name evidence="5" type="ORF">EV421DRAFT_1918711</name>
</gene>
<reference evidence="5" key="1">
    <citation type="submission" date="2023-06" db="EMBL/GenBank/DDBJ databases">
        <authorList>
            <consortium name="Lawrence Berkeley National Laboratory"/>
            <person name="Ahrendt S."/>
            <person name="Sahu N."/>
            <person name="Indic B."/>
            <person name="Wong-Bajracharya J."/>
            <person name="Merenyi Z."/>
            <person name="Ke H.-M."/>
            <person name="Monk M."/>
            <person name="Kocsube S."/>
            <person name="Drula E."/>
            <person name="Lipzen A."/>
            <person name="Balint B."/>
            <person name="Henrissat B."/>
            <person name="Andreopoulos B."/>
            <person name="Martin F.M."/>
            <person name="Harder C.B."/>
            <person name="Rigling D."/>
            <person name="Ford K.L."/>
            <person name="Foster G.D."/>
            <person name="Pangilinan J."/>
            <person name="Papanicolaou A."/>
            <person name="Barry K."/>
            <person name="LaButti K."/>
            <person name="Viragh M."/>
            <person name="Koriabine M."/>
            <person name="Yan M."/>
            <person name="Riley R."/>
            <person name="Champramary S."/>
            <person name="Plett K.L."/>
            <person name="Tsai I.J."/>
            <person name="Slot J."/>
            <person name="Sipos G."/>
            <person name="Plett J."/>
            <person name="Nagy L.G."/>
            <person name="Grigoriev I.V."/>
        </authorList>
    </citation>
    <scope>NUCLEOTIDE SEQUENCE</scope>
    <source>
        <strain evidence="5">FPL87.14</strain>
    </source>
</reference>
<name>A0AA39K7J7_9AGAR</name>
<dbReference type="GO" id="GO:0031145">
    <property type="term" value="P:anaphase-promoting complex-dependent catabolic process"/>
    <property type="evidence" value="ECO:0007669"/>
    <property type="project" value="TreeGrafter"/>
</dbReference>
<organism evidence="5 6">
    <name type="scientific">Armillaria borealis</name>
    <dbReference type="NCBI Taxonomy" id="47425"/>
    <lineage>
        <taxon>Eukaryota</taxon>
        <taxon>Fungi</taxon>
        <taxon>Dikarya</taxon>
        <taxon>Basidiomycota</taxon>
        <taxon>Agaricomycotina</taxon>
        <taxon>Agaricomycetes</taxon>
        <taxon>Agaricomycetidae</taxon>
        <taxon>Agaricales</taxon>
        <taxon>Marasmiineae</taxon>
        <taxon>Physalacriaceae</taxon>
        <taxon>Armillaria</taxon>
    </lineage>
</organism>
<dbReference type="Proteomes" id="UP001175226">
    <property type="component" value="Unassembled WGS sequence"/>
</dbReference>
<proteinExistence type="predicted"/>
<evidence type="ECO:0000256" key="2">
    <source>
        <dbReference type="ARBA" id="ARBA00022776"/>
    </source>
</evidence>
<evidence type="ECO:0008006" key="7">
    <source>
        <dbReference type="Google" id="ProtNLM"/>
    </source>
</evidence>
<keyword evidence="2" id="KW-0498">Mitosis</keyword>
<dbReference type="PANTHER" id="PTHR12830">
    <property type="entry name" value="ANAPHASE-PROMOTING COMPLEX SUBUNIT 5"/>
    <property type="match status" value="1"/>
</dbReference>
<sequence length="677" mass="77247">MDANTKPVAHQHILRPHHVVLLTLFMLVFREYDSKLLPQPFLLHIYRLLMNEVSEVAQPKKWKQLLKEIIAAPKSQEGEASKLIHSFRNVHVELYATDRLSAFLRGIAILFDERSEDDPPPVLSSRSLFGYFCRRCHISYLKLSWAGLVALHTDYVAWCTSEHSGKYARILNDPLNSVDRLLFRTRGDQVSWPQPDPYEAMEKAHATGDELAMDENARRYFEQQFTDGPDSGLRQNVLLSLIRMHYLRHEFTAGKILIFWQILSEAIAVSRIAGDKIILQHCATMLNRLSPDGEGKKAPLNELQPDLHPSEILYDVKKLLDVNNEQPLTASFAKIIQAIGLYDYWSEIHPEEEYEAGQWGQHAVQSVVWSAAGCEQLAQVEENIVIAFTEYGGSNNNRLTAILNKTYKQARQGKYTQALVSLLEPDVWRGLTIDDYASWAQEIWHILVLRAVRRKQDRLYSSFLLPRKPPGDFNPRHYTLDSTATHTSKIFDDLHEVIRMRVCEQSPTAVHHLLTSLWHSEFLLRLNLYRTSIIMLADVGLELGLTKRSRRMLERIMPQLITGNDMEQRALASFTLARCIIAAEGATEQSLREAGTYLQVAETDFSALEMYREASDAQYLSSIVFHNLGDERMRNVAARNNSVSAEKAAGLEKKSYDEEVAQILDTVALVGARLALR</sequence>
<dbReference type="EMBL" id="JAUEPT010000001">
    <property type="protein sequence ID" value="KAK0455950.1"/>
    <property type="molecule type" value="Genomic_DNA"/>
</dbReference>
<dbReference type="GO" id="GO:0051301">
    <property type="term" value="P:cell division"/>
    <property type="evidence" value="ECO:0007669"/>
    <property type="project" value="UniProtKB-KW"/>
</dbReference>
<evidence type="ECO:0000313" key="5">
    <source>
        <dbReference type="EMBL" id="KAK0455950.1"/>
    </source>
</evidence>
<dbReference type="InterPro" id="IPR037679">
    <property type="entry name" value="Apc5"/>
</dbReference>
<keyword evidence="6" id="KW-1185">Reference proteome</keyword>
<dbReference type="GO" id="GO:0045842">
    <property type="term" value="P:positive regulation of mitotic metaphase/anaphase transition"/>
    <property type="evidence" value="ECO:0007669"/>
    <property type="project" value="TreeGrafter"/>
</dbReference>
<evidence type="ECO:0000256" key="3">
    <source>
        <dbReference type="ARBA" id="ARBA00022786"/>
    </source>
</evidence>
<keyword evidence="1" id="KW-0132">Cell division</keyword>
<comment type="caution">
    <text evidence="5">The sequence shown here is derived from an EMBL/GenBank/DDBJ whole genome shotgun (WGS) entry which is preliminary data.</text>
</comment>
<keyword evidence="3" id="KW-0833">Ubl conjugation pathway</keyword>
<keyword evidence="4" id="KW-0131">Cell cycle</keyword>